<dbReference type="PRINTS" id="PR00986">
    <property type="entry name" value="TRNASYNTHVAL"/>
</dbReference>
<dbReference type="InterPro" id="IPR009080">
    <property type="entry name" value="tRNAsynth_Ia_anticodon-bd"/>
</dbReference>
<dbReference type="NCBIfam" id="TIGR00422">
    <property type="entry name" value="valS"/>
    <property type="match status" value="1"/>
</dbReference>
<dbReference type="Gene3D" id="1.10.287.380">
    <property type="entry name" value="Valyl-tRNA synthetase, C-terminal domain"/>
    <property type="match status" value="1"/>
</dbReference>
<dbReference type="SUPFAM" id="SSF50677">
    <property type="entry name" value="ValRS/IleRS/LeuRS editing domain"/>
    <property type="match status" value="1"/>
</dbReference>
<dbReference type="NCBIfam" id="NF004349">
    <property type="entry name" value="PRK05729.1"/>
    <property type="match status" value="1"/>
</dbReference>
<dbReference type="InterPro" id="IPR033705">
    <property type="entry name" value="Anticodon_Ia_Val"/>
</dbReference>
<dbReference type="PANTHER" id="PTHR11946:SF93">
    <property type="entry name" value="VALINE--TRNA LIGASE, CHLOROPLASTIC_MITOCHONDRIAL 2"/>
    <property type="match status" value="1"/>
</dbReference>
<evidence type="ECO:0000256" key="3">
    <source>
        <dbReference type="ARBA" id="ARBA00022741"/>
    </source>
</evidence>
<dbReference type="InterPro" id="IPR014729">
    <property type="entry name" value="Rossmann-like_a/b/a_fold"/>
</dbReference>
<evidence type="ECO:0000256" key="8">
    <source>
        <dbReference type="ARBA" id="ARBA00047552"/>
    </source>
</evidence>
<dbReference type="Pfam" id="PF00133">
    <property type="entry name" value="tRNA-synt_1"/>
    <property type="match status" value="2"/>
</dbReference>
<proteinExistence type="inferred from homology"/>
<sequence>MKSKYSFELVEKTRYQNWLNKNYFKTENNLNKKTFTIVIPPPNITGKLHLGHAWNNTLQDILIRRKKMLGYDILFLPGMDHAGIATQNKIKQKLREEGWTDQNLTKEIFLKYASLWKEDYSKIIRQQWSLLGLFLDYQYEKFTLDSDLNEIVNKVFIQLYNENWIYRDYKIINWDSLIQTTLSNIEVDYREVKGQLFYLKYFMLNDSNLFLEVATTRPETIFVDQALAVNTTDSRYQHLIGQKVLVPYTNKPIPIISDEFVDIKFGSGVVKITPSHNENDFLVGKKNNLKFESCITKDGHMNEKAQKYQNLSILECRRELIQDLQKENLVSQIKDYNHMVGFSSISGSMIEPRLSLQWFLKTKELSKIVLNKHKINFFPQRFLKIFNNWLDNVEDWCISRQLWWGHSIPVWYKDDVIKVQVENPGDGFIKDSDVLDTWFSSSLWPISTLDVLRKENSLLKRRFPIDILVTGYDILTFWVTKMVIQSFYLTKQQPFHNVLLHGLVRDYKGQKMSKSKGNGVLPEEIIHKYGTDSLRWFLTTSVANGSDLFYDEKKIIDSRNFINKIWNISRLIKLNIRVVTIDFQEEFLLFPEKALLTKFKQLVGKVDSLYAQYEFHIIGELLYHFIWDDLSNWFLEFLKIFLKEDKKEYLNTHKFVLFILQNILKLLHPFIPFVTDAIYEELTTKESIVHSSWPKISYCNDQAVEKFQNLKNLIIKFRHWEKSYLIDKKKLKLYIEVPFEDIKEFNCFNLVLTNLFQVNEIEIVSNLLDDKYFCLLSELNISILIDKNLWENINNHEIKNNLIQQQVILLEEIKRSEKILNNKSFMEKANPKKIQEEKEKYKKNLNKYHKLKHT</sequence>
<name>A0ABZ2U8V1_ASHYP</name>
<evidence type="ECO:0000313" key="12">
    <source>
        <dbReference type="EMBL" id="WYY26418.1"/>
    </source>
</evidence>
<evidence type="ECO:0000256" key="9">
    <source>
        <dbReference type="HAMAP-Rule" id="MF_02004"/>
    </source>
</evidence>
<dbReference type="InterPro" id="IPR002300">
    <property type="entry name" value="aa-tRNA-synth_Ia"/>
</dbReference>
<dbReference type="InterPro" id="IPR002303">
    <property type="entry name" value="Valyl-tRNA_ligase"/>
</dbReference>
<dbReference type="PANTHER" id="PTHR11946">
    <property type="entry name" value="VALYL-TRNA SYNTHETASES"/>
    <property type="match status" value="1"/>
</dbReference>
<reference evidence="12" key="1">
    <citation type="submission" date="2024-03" db="EMBL/GenBank/DDBJ databases">
        <title>The Complete Genome of 'Candidatus Phytoplasma fraxini' AshY1 from the Ash Yellows Group.</title>
        <authorList>
            <person name="Boehm J.W."/>
            <person name="Huettel B."/>
            <person name="Schneider B."/>
            <person name="Kube M."/>
        </authorList>
    </citation>
    <scope>NUCLEOTIDE SEQUENCE [LARGE SCALE GENOMIC DNA]</scope>
    <source>
        <strain evidence="12">AshY1</strain>
    </source>
</reference>
<dbReference type="InterPro" id="IPR001412">
    <property type="entry name" value="aa-tRNA-synth_I_CS"/>
</dbReference>
<comment type="domain">
    <text evidence="9">ValRS has two distinct active sites: one for aminoacylation and one for editing. The misactivated threonine is translocated from the active site to the editing site.</text>
</comment>
<evidence type="ECO:0000256" key="2">
    <source>
        <dbReference type="ARBA" id="ARBA00022598"/>
    </source>
</evidence>
<dbReference type="SUPFAM" id="SSF46589">
    <property type="entry name" value="tRNA-binding arm"/>
    <property type="match status" value="1"/>
</dbReference>
<dbReference type="InterPro" id="IPR009008">
    <property type="entry name" value="Val/Leu/Ile-tRNA-synth_edit"/>
</dbReference>
<feature type="short sequence motif" description="'HIGH' region" evidence="9">
    <location>
        <begin position="42"/>
        <end position="52"/>
    </location>
</feature>
<keyword evidence="5 9" id="KW-0648">Protein biosynthesis</keyword>
<keyword evidence="7 9" id="KW-0030">Aminoacyl-tRNA synthetase</keyword>
<dbReference type="Gene3D" id="3.90.740.10">
    <property type="entry name" value="Valyl/Leucyl/Isoleucyl-tRNA synthetase, editing domain"/>
    <property type="match status" value="1"/>
</dbReference>
<comment type="function">
    <text evidence="9">Catalyzes the attachment of valine to tRNA(Val). As ValRS can inadvertently accommodate and process structurally similar amino acids such as threonine, to avoid such errors, it has a 'posttransfer' editing activity that hydrolyzes mischarged Thr-tRNA(Val) in a tRNA-dependent manner.</text>
</comment>
<comment type="similarity">
    <text evidence="9">Belongs to the class-I aminoacyl-tRNA synthetase family. ValS type 1 subfamily.</text>
</comment>
<comment type="subcellular location">
    <subcellularLocation>
        <location evidence="9">Cytoplasm</location>
    </subcellularLocation>
</comment>
<dbReference type="Pfam" id="PF08264">
    <property type="entry name" value="Anticodon_1"/>
    <property type="match status" value="1"/>
</dbReference>
<evidence type="ECO:0000256" key="7">
    <source>
        <dbReference type="ARBA" id="ARBA00023146"/>
    </source>
</evidence>
<dbReference type="SUPFAM" id="SSF52374">
    <property type="entry name" value="Nucleotidylyl transferase"/>
    <property type="match status" value="1"/>
</dbReference>
<keyword evidence="4 9" id="KW-0067">ATP-binding</keyword>
<evidence type="ECO:0000256" key="6">
    <source>
        <dbReference type="ARBA" id="ARBA00023054"/>
    </source>
</evidence>
<dbReference type="Proteomes" id="UP001484199">
    <property type="component" value="Chromosome"/>
</dbReference>
<keyword evidence="1 9" id="KW-0963">Cytoplasm</keyword>
<dbReference type="InterPro" id="IPR013155">
    <property type="entry name" value="M/V/L/I-tRNA-synth_anticd-bd"/>
</dbReference>
<keyword evidence="6 9" id="KW-0175">Coiled coil</keyword>
<keyword evidence="2 9" id="KW-0436">Ligase</keyword>
<accession>A0ABZ2U8V1</accession>
<feature type="domain" description="Methionyl/Valyl/Leucyl/Isoleucyl-tRNA synthetase anticodon-binding" evidence="11">
    <location>
        <begin position="593"/>
        <end position="729"/>
    </location>
</feature>
<dbReference type="EMBL" id="CP146843">
    <property type="protein sequence ID" value="WYY26418.1"/>
    <property type="molecule type" value="Genomic_DNA"/>
</dbReference>
<dbReference type="EC" id="6.1.1.9" evidence="9"/>
<feature type="binding site" evidence="9">
    <location>
        <position position="514"/>
    </location>
    <ligand>
        <name>ATP</name>
        <dbReference type="ChEBI" id="CHEBI:30616"/>
    </ligand>
</feature>
<comment type="domain">
    <text evidence="9">The C-terminal coiled-coil domain is crucial for aminoacylation activity.</text>
</comment>
<protein>
    <recommendedName>
        <fullName evidence="9">Valine--tRNA ligase</fullName>
        <ecNumber evidence="9">6.1.1.9</ecNumber>
    </recommendedName>
    <alternativeName>
        <fullName evidence="9">Valyl-tRNA synthetase</fullName>
        <shortName evidence="9">ValRS</shortName>
    </alternativeName>
</protein>
<evidence type="ECO:0000313" key="13">
    <source>
        <dbReference type="Proteomes" id="UP001484199"/>
    </source>
</evidence>
<organism evidence="12 13">
    <name type="scientific">Ash yellows phytoplasma</name>
    <dbReference type="NCBI Taxonomy" id="35780"/>
    <lineage>
        <taxon>Bacteria</taxon>
        <taxon>Bacillati</taxon>
        <taxon>Mycoplasmatota</taxon>
        <taxon>Mollicutes</taxon>
        <taxon>Acholeplasmatales</taxon>
        <taxon>Acholeplasmataceae</taxon>
        <taxon>Candidatus Phytoplasma</taxon>
        <taxon>16SrVII (Ash yellows group)</taxon>
    </lineage>
</organism>
<comment type="subunit">
    <text evidence="9">Monomer.</text>
</comment>
<dbReference type="CDD" id="cd07962">
    <property type="entry name" value="Anticodon_Ia_Val"/>
    <property type="match status" value="1"/>
</dbReference>
<dbReference type="PROSITE" id="PS00178">
    <property type="entry name" value="AA_TRNA_LIGASE_I"/>
    <property type="match status" value="1"/>
</dbReference>
<dbReference type="SUPFAM" id="SSF47323">
    <property type="entry name" value="Anticodon-binding domain of a subclass of class I aminoacyl-tRNA synthetases"/>
    <property type="match status" value="1"/>
</dbReference>
<dbReference type="RefSeq" id="WP_341266822.1">
    <property type="nucleotide sequence ID" value="NZ_CP146843.1"/>
</dbReference>
<keyword evidence="13" id="KW-1185">Reference proteome</keyword>
<evidence type="ECO:0000256" key="1">
    <source>
        <dbReference type="ARBA" id="ARBA00022490"/>
    </source>
</evidence>
<comment type="catalytic activity">
    <reaction evidence="8 9">
        <text>tRNA(Val) + L-valine + ATP = L-valyl-tRNA(Val) + AMP + diphosphate</text>
        <dbReference type="Rhea" id="RHEA:10704"/>
        <dbReference type="Rhea" id="RHEA-COMP:9672"/>
        <dbReference type="Rhea" id="RHEA-COMP:9708"/>
        <dbReference type="ChEBI" id="CHEBI:30616"/>
        <dbReference type="ChEBI" id="CHEBI:33019"/>
        <dbReference type="ChEBI" id="CHEBI:57762"/>
        <dbReference type="ChEBI" id="CHEBI:78442"/>
        <dbReference type="ChEBI" id="CHEBI:78537"/>
        <dbReference type="ChEBI" id="CHEBI:456215"/>
        <dbReference type="EC" id="6.1.1.9"/>
    </reaction>
</comment>
<feature type="short sequence motif" description="'KMSKS' region" evidence="9">
    <location>
        <begin position="511"/>
        <end position="515"/>
    </location>
</feature>
<dbReference type="InterPro" id="IPR010978">
    <property type="entry name" value="tRNA-bd_arm"/>
</dbReference>
<evidence type="ECO:0000256" key="4">
    <source>
        <dbReference type="ARBA" id="ARBA00022840"/>
    </source>
</evidence>
<keyword evidence="3 9" id="KW-0547">Nucleotide-binding</keyword>
<evidence type="ECO:0000259" key="10">
    <source>
        <dbReference type="Pfam" id="PF00133"/>
    </source>
</evidence>
<dbReference type="Gene3D" id="1.10.730.10">
    <property type="entry name" value="Isoleucyl-tRNA Synthetase, Domain 1"/>
    <property type="match status" value="1"/>
</dbReference>
<gene>
    <name evidence="9" type="primary">valS</name>
    <name evidence="12" type="ORF">AshY1_02870</name>
</gene>
<evidence type="ECO:0000256" key="5">
    <source>
        <dbReference type="ARBA" id="ARBA00022917"/>
    </source>
</evidence>
<evidence type="ECO:0000259" key="11">
    <source>
        <dbReference type="Pfam" id="PF08264"/>
    </source>
</evidence>
<dbReference type="InterPro" id="IPR037118">
    <property type="entry name" value="Val-tRNA_synth_C_sf"/>
</dbReference>
<feature type="domain" description="Aminoacyl-tRNA synthetase class Ia" evidence="10">
    <location>
        <begin position="14"/>
        <end position="421"/>
    </location>
</feature>
<feature type="domain" description="Aminoacyl-tRNA synthetase class Ia" evidence="10">
    <location>
        <begin position="422"/>
        <end position="545"/>
    </location>
</feature>
<dbReference type="HAMAP" id="MF_02004">
    <property type="entry name" value="Val_tRNA_synth_type1"/>
    <property type="match status" value="1"/>
</dbReference>
<dbReference type="Gene3D" id="3.40.50.620">
    <property type="entry name" value="HUPs"/>
    <property type="match status" value="2"/>
</dbReference>